<evidence type="ECO:0000313" key="1">
    <source>
        <dbReference type="EMBL" id="QQO97011.1"/>
    </source>
</evidence>
<reference evidence="1 2" key="1">
    <citation type="submission" date="2020-07" db="EMBL/GenBank/DDBJ databases">
        <title>Highly diverse flavobacterial phages as mortality factor during North Sea spring blooms.</title>
        <authorList>
            <person name="Bartlau N."/>
            <person name="Wichels A."/>
            <person name="Krohne G."/>
            <person name="Adriaenssens E.M."/>
            <person name="Heins A."/>
            <person name="Fuchs B.M."/>
            <person name="Amann R."/>
            <person name="Moraru C."/>
        </authorList>
    </citation>
    <scope>NUCLEOTIDE SEQUENCE [LARGE SCALE GENOMIC DNA]</scope>
</reference>
<dbReference type="EMBL" id="MT732443">
    <property type="protein sequence ID" value="QQO97011.1"/>
    <property type="molecule type" value="Genomic_DNA"/>
</dbReference>
<proteinExistence type="predicted"/>
<gene>
    <name evidence="1" type="ORF">Nekkels1_12</name>
</gene>
<protein>
    <submittedName>
        <fullName evidence="1">Uncharacterized protein</fullName>
    </submittedName>
</protein>
<evidence type="ECO:0000313" key="2">
    <source>
        <dbReference type="Proteomes" id="UP000693689"/>
    </source>
</evidence>
<name>A0A8E4UXE5_9CAUD</name>
<dbReference type="Proteomes" id="UP000693689">
    <property type="component" value="Segment"/>
</dbReference>
<sequence>MENSINKYIDFNSLFLELYNEQEDILIEERIQADHFDRILKFKEQSYSEFEIMIEECSYDTKEIVFVFAYDFDDSNEDCSQSTTADYVIVYDTILDEFTSCDYEQG</sequence>
<organism evidence="1 2">
    <name type="scientific">Cellulophaga phage Nekkels_1</name>
    <dbReference type="NCBI Taxonomy" id="2745692"/>
    <lineage>
        <taxon>Viruses</taxon>
        <taxon>Duplodnaviria</taxon>
        <taxon>Heunggongvirae</taxon>
        <taxon>Uroviricota</taxon>
        <taxon>Caudoviricetes</taxon>
        <taxon>Assiduviridae</taxon>
        <taxon>Nekkelsvirus</taxon>
        <taxon>Nekkelsvirus Nekkels</taxon>
    </lineage>
</organism>
<keyword evidence="2" id="KW-1185">Reference proteome</keyword>
<accession>A0A8E4UXE5</accession>